<dbReference type="EMBL" id="JAGMWT010000004">
    <property type="protein sequence ID" value="KAH7130442.1"/>
    <property type="molecule type" value="Genomic_DNA"/>
</dbReference>
<comment type="function">
    <text evidence="9">Required for the maintenance of the structure of the mitochondrial inner membrane. Involved in mitochondrial morphology. Causes growth arrest when highly overexpressed.</text>
</comment>
<dbReference type="AlphaFoldDB" id="A0A9P9IRG1"/>
<keyword evidence="2 10" id="KW-0812">Transmembrane</keyword>
<name>A0A9P9IRG1_9PLEO</name>
<dbReference type="PANTHER" id="PTHR31961">
    <property type="entry name" value="SENSITIVE TO HIGH EXPRESSION PROTEIN 9, MITOCHONDRIAL"/>
    <property type="match status" value="1"/>
</dbReference>
<comment type="caution">
    <text evidence="13">The sequence shown here is derived from an EMBL/GenBank/DDBJ whole genome shotgun (WGS) entry which is preliminary data.</text>
</comment>
<gene>
    <name evidence="13" type="ORF">B0J11DRAFT_504225</name>
</gene>
<keyword evidence="6 11" id="KW-0175">Coiled coil</keyword>
<evidence type="ECO:0000256" key="1">
    <source>
        <dbReference type="ARBA" id="ARBA00007472"/>
    </source>
</evidence>
<evidence type="ECO:0000256" key="7">
    <source>
        <dbReference type="ARBA" id="ARBA00023128"/>
    </source>
</evidence>
<evidence type="ECO:0000256" key="4">
    <source>
        <dbReference type="ARBA" id="ARBA00022946"/>
    </source>
</evidence>
<dbReference type="OrthoDB" id="5595506at2759"/>
<keyword evidence="14" id="KW-1185">Reference proteome</keyword>
<dbReference type="GO" id="GO:0005743">
    <property type="term" value="C:mitochondrial inner membrane"/>
    <property type="evidence" value="ECO:0007669"/>
    <property type="project" value="UniProtKB-SubCell"/>
</dbReference>
<evidence type="ECO:0000256" key="6">
    <source>
        <dbReference type="ARBA" id="ARBA00023054"/>
    </source>
</evidence>
<organism evidence="13 14">
    <name type="scientific">Dendryphion nanum</name>
    <dbReference type="NCBI Taxonomy" id="256645"/>
    <lineage>
        <taxon>Eukaryota</taxon>
        <taxon>Fungi</taxon>
        <taxon>Dikarya</taxon>
        <taxon>Ascomycota</taxon>
        <taxon>Pezizomycotina</taxon>
        <taxon>Dothideomycetes</taxon>
        <taxon>Pleosporomycetidae</taxon>
        <taxon>Pleosporales</taxon>
        <taxon>Torulaceae</taxon>
        <taxon>Dendryphion</taxon>
    </lineage>
</organism>
<dbReference type="GO" id="GO:0007007">
    <property type="term" value="P:inner mitochondrial membrane organization"/>
    <property type="evidence" value="ECO:0007669"/>
    <property type="project" value="TreeGrafter"/>
</dbReference>
<sequence>MRPLLQSASRSLLAPSVPRIIQQTNRSAFRDLVTTSQPAICQKCQFRTSSLVVHKRRLSSNNIIKRVFQRQISSSSALQEKEPSVKPTNPSSESESPSSSPHVKPPPSIEPTAPARPKIETTNTEDTIARVAAEDLPSHREKQRWDFSKRITEMMDELLPKLAVVTQKVNTYTGTDYSSIEALRQEIKDQENLVRARRHAIDHAKQALDAAHAQQAAAQKEVVALLERKHSWSATDLERYMSLIRSEHVNDQAVRESKEAVFSAENALEDARTLLEKRERAQYHEEQIWSDTIRRNSTWVTFGLMGVNIFLLLATMLVLEPWRRRRMVREIKNALDAQKTVVDVTPASSTLPPIPPLSLSSLEAAIDKAVEEDLASSPLVDPQSFVPPIPEIELHSSNPEVDPPLLQTRNHEPGVSTHTTSERANAKEEVLPAVSGKAEEIALASTLGTNVEVSKKVAWQERLTTQAKDLVSEQYISIRKRDLTNLVLEGAAAGAVITGVILQILWR</sequence>
<keyword evidence="4 10" id="KW-0809">Transit peptide</keyword>
<accession>A0A9P9IRG1</accession>
<dbReference type="PANTHER" id="PTHR31961:SF3">
    <property type="entry name" value="SENSITIVE TO HIGH EXPRESSION PROTEIN 9, MITOCHONDRIAL"/>
    <property type="match status" value="1"/>
</dbReference>
<dbReference type="InterPro" id="IPR008839">
    <property type="entry name" value="MDM33_fungi"/>
</dbReference>
<keyword evidence="7 10" id="KW-0496">Mitochondrion</keyword>
<evidence type="ECO:0000256" key="9">
    <source>
        <dbReference type="ARBA" id="ARBA00024807"/>
    </source>
</evidence>
<dbReference type="Proteomes" id="UP000700596">
    <property type="component" value="Unassembled WGS sequence"/>
</dbReference>
<reference evidence="13" key="1">
    <citation type="journal article" date="2021" name="Nat. Commun.">
        <title>Genetic determinants of endophytism in the Arabidopsis root mycobiome.</title>
        <authorList>
            <person name="Mesny F."/>
            <person name="Miyauchi S."/>
            <person name="Thiergart T."/>
            <person name="Pickel B."/>
            <person name="Atanasova L."/>
            <person name="Karlsson M."/>
            <person name="Huettel B."/>
            <person name="Barry K.W."/>
            <person name="Haridas S."/>
            <person name="Chen C."/>
            <person name="Bauer D."/>
            <person name="Andreopoulos W."/>
            <person name="Pangilinan J."/>
            <person name="LaButti K."/>
            <person name="Riley R."/>
            <person name="Lipzen A."/>
            <person name="Clum A."/>
            <person name="Drula E."/>
            <person name="Henrissat B."/>
            <person name="Kohler A."/>
            <person name="Grigoriev I.V."/>
            <person name="Martin F.M."/>
            <person name="Hacquard S."/>
        </authorList>
    </citation>
    <scope>NUCLEOTIDE SEQUENCE</scope>
    <source>
        <strain evidence="13">MPI-CAGE-CH-0243</strain>
    </source>
</reference>
<keyword evidence="5 10" id="KW-1133">Transmembrane helix</keyword>
<evidence type="ECO:0000256" key="3">
    <source>
        <dbReference type="ARBA" id="ARBA00022792"/>
    </source>
</evidence>
<evidence type="ECO:0000313" key="13">
    <source>
        <dbReference type="EMBL" id="KAH7130442.1"/>
    </source>
</evidence>
<feature type="transmembrane region" description="Helical" evidence="10">
    <location>
        <begin position="486"/>
        <end position="506"/>
    </location>
</feature>
<evidence type="ECO:0000313" key="14">
    <source>
        <dbReference type="Proteomes" id="UP000700596"/>
    </source>
</evidence>
<keyword evidence="8 10" id="KW-0472">Membrane</keyword>
<keyword evidence="3 10" id="KW-0999">Mitochondrion inner membrane</keyword>
<proteinExistence type="inferred from homology"/>
<feature type="transmembrane region" description="Helical" evidence="10">
    <location>
        <begin position="299"/>
        <end position="319"/>
    </location>
</feature>
<protein>
    <recommendedName>
        <fullName evidence="10">Sensitive to high expression protein 9, mitochondrial</fullName>
    </recommendedName>
</protein>
<feature type="compositionally biased region" description="Low complexity" evidence="12">
    <location>
        <begin position="90"/>
        <end position="102"/>
    </location>
</feature>
<evidence type="ECO:0000256" key="2">
    <source>
        <dbReference type="ARBA" id="ARBA00022692"/>
    </source>
</evidence>
<evidence type="ECO:0000256" key="5">
    <source>
        <dbReference type="ARBA" id="ARBA00022989"/>
    </source>
</evidence>
<evidence type="ECO:0000256" key="10">
    <source>
        <dbReference type="RuleBase" id="RU364128"/>
    </source>
</evidence>
<evidence type="ECO:0000256" key="11">
    <source>
        <dbReference type="SAM" id="Coils"/>
    </source>
</evidence>
<dbReference type="Pfam" id="PF05546">
    <property type="entry name" value="She9_MDM33"/>
    <property type="match status" value="1"/>
</dbReference>
<comment type="similarity">
    <text evidence="1 10">Belongs to the SHE9 family.</text>
</comment>
<feature type="region of interest" description="Disordered" evidence="12">
    <location>
        <begin position="72"/>
        <end position="124"/>
    </location>
</feature>
<comment type="subunit">
    <text evidence="10">Homooligomer.</text>
</comment>
<feature type="coiled-coil region" evidence="11">
    <location>
        <begin position="180"/>
        <end position="221"/>
    </location>
</feature>
<evidence type="ECO:0000256" key="12">
    <source>
        <dbReference type="SAM" id="MobiDB-lite"/>
    </source>
</evidence>
<comment type="subcellular location">
    <subcellularLocation>
        <location evidence="10">Mitochondrion inner membrane</location>
        <topology evidence="10">Multi-pass membrane protein</topology>
    </subcellularLocation>
</comment>
<evidence type="ECO:0000256" key="8">
    <source>
        <dbReference type="ARBA" id="ARBA00023136"/>
    </source>
</evidence>